<dbReference type="PANTHER" id="PTHR24406">
    <property type="entry name" value="TRANSCRIPTIONAL REPRESSOR CTCFL-RELATED"/>
    <property type="match status" value="1"/>
</dbReference>
<dbReference type="Gene3D" id="3.30.160.60">
    <property type="entry name" value="Classic Zinc Finger"/>
    <property type="match status" value="3"/>
</dbReference>
<evidence type="ECO:0000313" key="10">
    <source>
        <dbReference type="EMBL" id="JAS47621.1"/>
    </source>
</evidence>
<sequence>MSDNKKESHLCVLCNNKLESKEALKEHFRKHANKEIDGKGRPVGPNGESVLDVSKFRGRAYEKGSASKFVDGVITCDVCGEKFLCNTTAIQHKFRKHPASSLKYYCPQCGMQFPLKIHRDKHLAEHTPTNSRLTVPCNDCGEKFYNRNALEYHSKSTHQRIIALYQPVLTPPPSKKIKVNNAGDPQSVYYCHICGFEYIVKFNLQKHLERQHTKEERDNAPMDLVKCTTCDALFYSQKAYQNHNMYHKPDDLYVTSEQQRLQTVTRVDQDFDIRRVQLGAEKYLPTYRRRKRISVPAKTAKKKPVEDSSDEMSPPSAMDTSSDSDSEKPLNKRINTVVENRSSSKDENKAEPEEVKKEIDIKEKTETKGKKDLEAQTKKEKEVHIKEDSDTRIKEEIEIKIEKNDEVHVIEDDEVQIIEERVVKIKEENDIKKEVKTKSEKKGKKTKKLKKVK</sequence>
<name>A0A1B6FBS6_9HEMI</name>
<organism evidence="10">
    <name type="scientific">Cuerna arida</name>
    <dbReference type="NCBI Taxonomy" id="1464854"/>
    <lineage>
        <taxon>Eukaryota</taxon>
        <taxon>Metazoa</taxon>
        <taxon>Ecdysozoa</taxon>
        <taxon>Arthropoda</taxon>
        <taxon>Hexapoda</taxon>
        <taxon>Insecta</taxon>
        <taxon>Pterygota</taxon>
        <taxon>Neoptera</taxon>
        <taxon>Paraneoptera</taxon>
        <taxon>Hemiptera</taxon>
        <taxon>Auchenorrhyncha</taxon>
        <taxon>Membracoidea</taxon>
        <taxon>Cicadellidae</taxon>
        <taxon>Cicadellinae</taxon>
        <taxon>Proconiini</taxon>
        <taxon>Cuerna</taxon>
    </lineage>
</organism>
<dbReference type="SUPFAM" id="SSF57667">
    <property type="entry name" value="beta-beta-alpha zinc fingers"/>
    <property type="match status" value="1"/>
</dbReference>
<dbReference type="InterPro" id="IPR036236">
    <property type="entry name" value="Znf_C2H2_sf"/>
</dbReference>
<keyword evidence="4 7" id="KW-0863">Zinc-finger</keyword>
<feature type="domain" description="C2H2-type" evidence="9">
    <location>
        <begin position="104"/>
        <end position="131"/>
    </location>
</feature>
<feature type="region of interest" description="Disordered" evidence="8">
    <location>
        <begin position="294"/>
        <end position="390"/>
    </location>
</feature>
<comment type="subcellular location">
    <subcellularLocation>
        <location evidence="1">Nucleus</location>
    </subcellularLocation>
</comment>
<evidence type="ECO:0000256" key="8">
    <source>
        <dbReference type="SAM" id="MobiDB-lite"/>
    </source>
</evidence>
<evidence type="ECO:0000256" key="5">
    <source>
        <dbReference type="ARBA" id="ARBA00022833"/>
    </source>
</evidence>
<feature type="domain" description="C2H2-type" evidence="9">
    <location>
        <begin position="189"/>
        <end position="217"/>
    </location>
</feature>
<evidence type="ECO:0000256" key="4">
    <source>
        <dbReference type="ARBA" id="ARBA00022771"/>
    </source>
</evidence>
<feature type="compositionally biased region" description="Basic and acidic residues" evidence="8">
    <location>
        <begin position="342"/>
        <end position="390"/>
    </location>
</feature>
<feature type="domain" description="C2H2-type" evidence="9">
    <location>
        <begin position="135"/>
        <end position="158"/>
    </location>
</feature>
<dbReference type="AlphaFoldDB" id="A0A1B6FBS6"/>
<dbReference type="InterPro" id="IPR050888">
    <property type="entry name" value="ZnF_C2H2-type_TF"/>
</dbReference>
<dbReference type="PROSITE" id="PS00028">
    <property type="entry name" value="ZINC_FINGER_C2H2_1"/>
    <property type="match status" value="6"/>
</dbReference>
<protein>
    <recommendedName>
        <fullName evidence="9">C2H2-type domain-containing protein</fullName>
    </recommendedName>
</protein>
<evidence type="ECO:0000256" key="1">
    <source>
        <dbReference type="ARBA" id="ARBA00004123"/>
    </source>
</evidence>
<dbReference type="GO" id="GO:0008270">
    <property type="term" value="F:zinc ion binding"/>
    <property type="evidence" value="ECO:0007669"/>
    <property type="project" value="UniProtKB-KW"/>
</dbReference>
<dbReference type="SMART" id="SM00355">
    <property type="entry name" value="ZnF_C2H2"/>
    <property type="match status" value="6"/>
</dbReference>
<keyword evidence="5" id="KW-0862">Zinc</keyword>
<dbReference type="GO" id="GO:0005634">
    <property type="term" value="C:nucleus"/>
    <property type="evidence" value="ECO:0007669"/>
    <property type="project" value="UniProtKB-SubCell"/>
</dbReference>
<keyword evidence="2" id="KW-0479">Metal-binding</keyword>
<evidence type="ECO:0000256" key="7">
    <source>
        <dbReference type="PROSITE-ProRule" id="PRU00042"/>
    </source>
</evidence>
<accession>A0A1B6FBS6</accession>
<evidence type="ECO:0000256" key="3">
    <source>
        <dbReference type="ARBA" id="ARBA00022737"/>
    </source>
</evidence>
<proteinExistence type="predicted"/>
<dbReference type="EMBL" id="GECZ01022148">
    <property type="protein sequence ID" value="JAS47621.1"/>
    <property type="molecule type" value="Transcribed_RNA"/>
</dbReference>
<evidence type="ECO:0000256" key="6">
    <source>
        <dbReference type="ARBA" id="ARBA00023242"/>
    </source>
</evidence>
<keyword evidence="6" id="KW-0539">Nucleus</keyword>
<feature type="domain" description="C2H2-type" evidence="9">
    <location>
        <begin position="9"/>
        <end position="36"/>
    </location>
</feature>
<dbReference type="PROSITE" id="PS50157">
    <property type="entry name" value="ZINC_FINGER_C2H2_2"/>
    <property type="match status" value="4"/>
</dbReference>
<reference evidence="10" key="1">
    <citation type="submission" date="2015-11" db="EMBL/GenBank/DDBJ databases">
        <title>De novo transcriptome assembly of four potential Pierce s Disease insect vectors from Arizona vineyards.</title>
        <authorList>
            <person name="Tassone E.E."/>
        </authorList>
    </citation>
    <scope>NUCLEOTIDE SEQUENCE</scope>
</reference>
<dbReference type="InterPro" id="IPR013087">
    <property type="entry name" value="Znf_C2H2_type"/>
</dbReference>
<evidence type="ECO:0000256" key="2">
    <source>
        <dbReference type="ARBA" id="ARBA00022723"/>
    </source>
</evidence>
<gene>
    <name evidence="10" type="ORF">g.30271</name>
</gene>
<dbReference type="Pfam" id="PF00096">
    <property type="entry name" value="zf-C2H2"/>
    <property type="match status" value="2"/>
</dbReference>
<keyword evidence="3" id="KW-0677">Repeat</keyword>
<evidence type="ECO:0000259" key="9">
    <source>
        <dbReference type="PROSITE" id="PS50157"/>
    </source>
</evidence>